<evidence type="ECO:0000313" key="5">
    <source>
        <dbReference type="EMBL" id="SPC73929.1"/>
    </source>
</evidence>
<sequence length="107" mass="12036">MATQLKVEELRTQLAQRGLTTTGTKPTLVRRLQNALRKESKQSTGTDDGFSANKKRNRDSENEASNSTKIMAVEKFREMSIQQLRQLATLQGISKSGSKKDLIERLL</sequence>
<proteinExistence type="inferred from homology"/>
<name>A0A2N9EH92_FAGSY</name>
<dbReference type="Gene3D" id="1.10.720.30">
    <property type="entry name" value="SAP domain"/>
    <property type="match status" value="2"/>
</dbReference>
<evidence type="ECO:0000256" key="3">
    <source>
        <dbReference type="SAM" id="MobiDB-lite"/>
    </source>
</evidence>
<dbReference type="Pfam" id="PF02037">
    <property type="entry name" value="SAP"/>
    <property type="match status" value="2"/>
</dbReference>
<protein>
    <recommendedName>
        <fullName evidence="4">SAP domain-containing protein</fullName>
    </recommendedName>
</protein>
<feature type="domain" description="SAP" evidence="4">
    <location>
        <begin position="2"/>
        <end position="36"/>
    </location>
</feature>
<reference evidence="5" key="1">
    <citation type="submission" date="2018-02" db="EMBL/GenBank/DDBJ databases">
        <authorList>
            <person name="Cohen D.B."/>
            <person name="Kent A.D."/>
        </authorList>
    </citation>
    <scope>NUCLEOTIDE SEQUENCE</scope>
</reference>
<dbReference type="InterPro" id="IPR052240">
    <property type="entry name" value="SAP_domain_ribonucleoprotein"/>
</dbReference>
<dbReference type="GO" id="GO:0005634">
    <property type="term" value="C:nucleus"/>
    <property type="evidence" value="ECO:0007669"/>
    <property type="project" value="TreeGrafter"/>
</dbReference>
<dbReference type="PANTHER" id="PTHR46551:SF1">
    <property type="entry name" value="SAP DOMAIN-CONTAINING RIBONUCLEOPROTEIN"/>
    <property type="match status" value="1"/>
</dbReference>
<feature type="domain" description="SAP" evidence="4">
    <location>
        <begin position="76"/>
        <end position="107"/>
    </location>
</feature>
<evidence type="ECO:0000256" key="2">
    <source>
        <dbReference type="ARBA" id="ARBA00046328"/>
    </source>
</evidence>
<dbReference type="PROSITE" id="PS50800">
    <property type="entry name" value="SAP"/>
    <property type="match status" value="2"/>
</dbReference>
<feature type="region of interest" description="Disordered" evidence="3">
    <location>
        <begin position="35"/>
        <end position="69"/>
    </location>
</feature>
<accession>A0A2N9EH92</accession>
<keyword evidence="1" id="KW-0597">Phosphoprotein</keyword>
<dbReference type="InterPro" id="IPR003034">
    <property type="entry name" value="SAP_dom"/>
</dbReference>
<evidence type="ECO:0000259" key="4">
    <source>
        <dbReference type="PROSITE" id="PS50800"/>
    </source>
</evidence>
<gene>
    <name evidence="5" type="ORF">FSB_LOCUS1811</name>
</gene>
<dbReference type="SMART" id="SM00513">
    <property type="entry name" value="SAP"/>
    <property type="match status" value="2"/>
</dbReference>
<organism evidence="5">
    <name type="scientific">Fagus sylvatica</name>
    <name type="common">Beechnut</name>
    <dbReference type="NCBI Taxonomy" id="28930"/>
    <lineage>
        <taxon>Eukaryota</taxon>
        <taxon>Viridiplantae</taxon>
        <taxon>Streptophyta</taxon>
        <taxon>Embryophyta</taxon>
        <taxon>Tracheophyta</taxon>
        <taxon>Spermatophyta</taxon>
        <taxon>Magnoliopsida</taxon>
        <taxon>eudicotyledons</taxon>
        <taxon>Gunneridae</taxon>
        <taxon>Pentapetalae</taxon>
        <taxon>rosids</taxon>
        <taxon>fabids</taxon>
        <taxon>Fagales</taxon>
        <taxon>Fagaceae</taxon>
        <taxon>Fagus</taxon>
    </lineage>
</organism>
<dbReference type="PANTHER" id="PTHR46551">
    <property type="entry name" value="SAP DOMAIN-CONTAINING RIBONUCLEOPROTEIN"/>
    <property type="match status" value="1"/>
</dbReference>
<dbReference type="EMBL" id="OIVN01000082">
    <property type="protein sequence ID" value="SPC73929.1"/>
    <property type="molecule type" value="Genomic_DNA"/>
</dbReference>
<dbReference type="AlphaFoldDB" id="A0A2N9EH92"/>
<evidence type="ECO:0000256" key="1">
    <source>
        <dbReference type="ARBA" id="ARBA00022553"/>
    </source>
</evidence>
<dbReference type="GO" id="GO:0016973">
    <property type="term" value="P:poly(A)+ mRNA export from nucleus"/>
    <property type="evidence" value="ECO:0007669"/>
    <property type="project" value="TreeGrafter"/>
</dbReference>
<dbReference type="InterPro" id="IPR036361">
    <property type="entry name" value="SAP_dom_sf"/>
</dbReference>
<dbReference type="SUPFAM" id="SSF68906">
    <property type="entry name" value="SAP domain"/>
    <property type="match status" value="2"/>
</dbReference>
<comment type="similarity">
    <text evidence="2">Belongs to the SAP domain-containing ribonucleoprotein family.</text>
</comment>